<keyword evidence="2" id="KW-0677">Repeat</keyword>
<gene>
    <name evidence="7" type="ORF">RCO7_10125</name>
</gene>
<keyword evidence="3 5" id="KW-0863">Zinc-finger</keyword>
<dbReference type="InterPro" id="IPR013087">
    <property type="entry name" value="Znf_C2H2_type"/>
</dbReference>
<dbReference type="PANTHER" id="PTHR24409">
    <property type="entry name" value="ZINC FINGER PROTEIN 142"/>
    <property type="match status" value="1"/>
</dbReference>
<dbReference type="PROSITE" id="PS00028">
    <property type="entry name" value="ZINC_FINGER_C2H2_1"/>
    <property type="match status" value="1"/>
</dbReference>
<dbReference type="GO" id="GO:0000977">
    <property type="term" value="F:RNA polymerase II transcription regulatory region sequence-specific DNA binding"/>
    <property type="evidence" value="ECO:0007669"/>
    <property type="project" value="TreeGrafter"/>
</dbReference>
<evidence type="ECO:0000256" key="4">
    <source>
        <dbReference type="ARBA" id="ARBA00022833"/>
    </source>
</evidence>
<comment type="caution">
    <text evidence="7">The sequence shown here is derived from an EMBL/GenBank/DDBJ whole genome shotgun (WGS) entry which is preliminary data.</text>
</comment>
<evidence type="ECO:0000259" key="6">
    <source>
        <dbReference type="PROSITE" id="PS50157"/>
    </source>
</evidence>
<dbReference type="PROSITE" id="PS50157">
    <property type="entry name" value="ZINC_FINGER_C2H2_2"/>
    <property type="match status" value="1"/>
</dbReference>
<dbReference type="Gene3D" id="3.30.160.60">
    <property type="entry name" value="Classic Zinc Finger"/>
    <property type="match status" value="1"/>
</dbReference>
<evidence type="ECO:0000256" key="3">
    <source>
        <dbReference type="ARBA" id="ARBA00022771"/>
    </source>
</evidence>
<feature type="domain" description="C2H2-type" evidence="6">
    <location>
        <begin position="120"/>
        <end position="144"/>
    </location>
</feature>
<evidence type="ECO:0000256" key="1">
    <source>
        <dbReference type="ARBA" id="ARBA00022723"/>
    </source>
</evidence>
<dbReference type="GO" id="GO:0008270">
    <property type="term" value="F:zinc ion binding"/>
    <property type="evidence" value="ECO:0007669"/>
    <property type="project" value="UniProtKB-KW"/>
</dbReference>
<evidence type="ECO:0000313" key="7">
    <source>
        <dbReference type="EMBL" id="CZS94404.1"/>
    </source>
</evidence>
<name>A0A1E1KCG2_9HELO</name>
<dbReference type="SMART" id="SM00355">
    <property type="entry name" value="ZnF_C2H2"/>
    <property type="match status" value="3"/>
</dbReference>
<dbReference type="GO" id="GO:0005634">
    <property type="term" value="C:nucleus"/>
    <property type="evidence" value="ECO:0007669"/>
    <property type="project" value="TreeGrafter"/>
</dbReference>
<dbReference type="InParanoid" id="A0A1E1KCG2"/>
<dbReference type="PANTHER" id="PTHR24409:SF295">
    <property type="entry name" value="AZ2-RELATED"/>
    <property type="match status" value="1"/>
</dbReference>
<dbReference type="EMBL" id="FJUW01000008">
    <property type="protein sequence ID" value="CZS94404.1"/>
    <property type="molecule type" value="Genomic_DNA"/>
</dbReference>
<accession>A0A1E1KCG2</accession>
<dbReference type="GO" id="GO:0000981">
    <property type="term" value="F:DNA-binding transcription factor activity, RNA polymerase II-specific"/>
    <property type="evidence" value="ECO:0007669"/>
    <property type="project" value="TreeGrafter"/>
</dbReference>
<dbReference type="AlphaFoldDB" id="A0A1E1KCG2"/>
<reference evidence="8" key="1">
    <citation type="submission" date="2016-03" db="EMBL/GenBank/DDBJ databases">
        <authorList>
            <person name="Ploux O."/>
        </authorList>
    </citation>
    <scope>NUCLEOTIDE SEQUENCE [LARGE SCALE GENOMIC DNA]</scope>
    <source>
        <strain evidence="8">UK7</strain>
    </source>
</reference>
<keyword evidence="8" id="KW-1185">Reference proteome</keyword>
<dbReference type="STRING" id="914237.A0A1E1KCG2"/>
<keyword evidence="4" id="KW-0862">Zinc</keyword>
<dbReference type="Proteomes" id="UP000178129">
    <property type="component" value="Unassembled WGS sequence"/>
</dbReference>
<evidence type="ECO:0000256" key="5">
    <source>
        <dbReference type="PROSITE-ProRule" id="PRU00042"/>
    </source>
</evidence>
<sequence>MNARSARGNLVPNSRFISIARAQLDMHIVYRAGHQHSRTHVGSGMQCPFCKKSFATASGVTIHLESGSCSGCDLDRQKINNMVQRMDTNNVITRPMLTMPGYDNNVQDIATERSWNGRAYACYFCRRQFGTLRGLNAHIKSPVHEQSIYRCPGRGCGRDYKILSGLVQHVESESCGLMRFAQVQQQARNGVQSFVGRMISN</sequence>
<proteinExistence type="predicted"/>
<organism evidence="7 8">
    <name type="scientific">Rhynchosporium graminicola</name>
    <dbReference type="NCBI Taxonomy" id="2792576"/>
    <lineage>
        <taxon>Eukaryota</taxon>
        <taxon>Fungi</taxon>
        <taxon>Dikarya</taxon>
        <taxon>Ascomycota</taxon>
        <taxon>Pezizomycotina</taxon>
        <taxon>Leotiomycetes</taxon>
        <taxon>Helotiales</taxon>
        <taxon>Ploettnerulaceae</taxon>
        <taxon>Rhynchosporium</taxon>
    </lineage>
</organism>
<evidence type="ECO:0000313" key="8">
    <source>
        <dbReference type="Proteomes" id="UP000178129"/>
    </source>
</evidence>
<protein>
    <submittedName>
        <fullName evidence="7">Related to zinc finger protein</fullName>
    </submittedName>
</protein>
<keyword evidence="1" id="KW-0479">Metal-binding</keyword>
<evidence type="ECO:0000256" key="2">
    <source>
        <dbReference type="ARBA" id="ARBA00022737"/>
    </source>
</evidence>